<dbReference type="EMBL" id="JAPMLT010000005">
    <property type="protein sequence ID" value="MCX7570736.1"/>
    <property type="molecule type" value="Genomic_DNA"/>
</dbReference>
<dbReference type="PANTHER" id="PTHR36115:SF4">
    <property type="entry name" value="MEMBRANE PROTEIN"/>
    <property type="match status" value="1"/>
</dbReference>
<dbReference type="PANTHER" id="PTHR36115">
    <property type="entry name" value="PROLINE-RICH ANTIGEN HOMOLOG-RELATED"/>
    <property type="match status" value="1"/>
</dbReference>
<keyword evidence="3 6" id="KW-0812">Transmembrane</keyword>
<evidence type="ECO:0000256" key="1">
    <source>
        <dbReference type="ARBA" id="ARBA00004651"/>
    </source>
</evidence>
<keyword evidence="9" id="KW-1185">Reference proteome</keyword>
<keyword evidence="4 6" id="KW-1133">Transmembrane helix</keyword>
<name>A0ABT3X1E2_9BACL</name>
<evidence type="ECO:0000256" key="4">
    <source>
        <dbReference type="ARBA" id="ARBA00022989"/>
    </source>
</evidence>
<accession>A0ABT3X1E2</accession>
<organism evidence="8 9">
    <name type="scientific">Tumebacillus lacus</name>
    <dbReference type="NCBI Taxonomy" id="2995335"/>
    <lineage>
        <taxon>Bacteria</taxon>
        <taxon>Bacillati</taxon>
        <taxon>Bacillota</taxon>
        <taxon>Bacilli</taxon>
        <taxon>Bacillales</taxon>
        <taxon>Alicyclobacillaceae</taxon>
        <taxon>Tumebacillus</taxon>
    </lineage>
</organism>
<evidence type="ECO:0000256" key="3">
    <source>
        <dbReference type="ARBA" id="ARBA00022692"/>
    </source>
</evidence>
<evidence type="ECO:0000256" key="2">
    <source>
        <dbReference type="ARBA" id="ARBA00022475"/>
    </source>
</evidence>
<feature type="transmembrane region" description="Helical" evidence="6">
    <location>
        <begin position="6"/>
        <end position="25"/>
    </location>
</feature>
<keyword evidence="5 6" id="KW-0472">Membrane</keyword>
<evidence type="ECO:0000313" key="9">
    <source>
        <dbReference type="Proteomes" id="UP001208017"/>
    </source>
</evidence>
<dbReference type="InterPro" id="IPR051791">
    <property type="entry name" value="Pra-immunoreactive"/>
</dbReference>
<proteinExistence type="predicted"/>
<evidence type="ECO:0000256" key="5">
    <source>
        <dbReference type="ARBA" id="ARBA00023136"/>
    </source>
</evidence>
<reference evidence="8 9" key="1">
    <citation type="submission" date="2022-11" db="EMBL/GenBank/DDBJ databases">
        <title>Study of microbial diversity in lake waters.</title>
        <authorList>
            <person name="Zhang J."/>
        </authorList>
    </citation>
    <scope>NUCLEOTIDE SEQUENCE [LARGE SCALE GENOMIC DNA]</scope>
    <source>
        <strain evidence="8 9">DT12</strain>
    </source>
</reference>
<dbReference type="InterPro" id="IPR010432">
    <property type="entry name" value="RDD"/>
</dbReference>
<comment type="caution">
    <text evidence="8">The sequence shown here is derived from an EMBL/GenBank/DDBJ whole genome shotgun (WGS) entry which is preliminary data.</text>
</comment>
<evidence type="ECO:0000313" key="8">
    <source>
        <dbReference type="EMBL" id="MCX7570736.1"/>
    </source>
</evidence>
<comment type="subcellular location">
    <subcellularLocation>
        <location evidence="1">Cell membrane</location>
        <topology evidence="1">Multi-pass membrane protein</topology>
    </subcellularLocation>
</comment>
<feature type="transmembrane region" description="Helical" evidence="6">
    <location>
        <begin position="89"/>
        <end position="108"/>
    </location>
</feature>
<gene>
    <name evidence="8" type="ORF">OS242_12275</name>
</gene>
<dbReference type="Proteomes" id="UP001208017">
    <property type="component" value="Unassembled WGS sequence"/>
</dbReference>
<protein>
    <submittedName>
        <fullName evidence="8">RDD family protein</fullName>
    </submittedName>
</protein>
<keyword evidence="2" id="KW-1003">Cell membrane</keyword>
<dbReference type="Pfam" id="PF06271">
    <property type="entry name" value="RDD"/>
    <property type="match status" value="1"/>
</dbReference>
<feature type="domain" description="RDD" evidence="7">
    <location>
        <begin position="5"/>
        <end position="121"/>
    </location>
</feature>
<dbReference type="RefSeq" id="WP_267151983.1">
    <property type="nucleotide sequence ID" value="NZ_JAPMLT010000005.1"/>
</dbReference>
<feature type="transmembrane region" description="Helical" evidence="6">
    <location>
        <begin position="37"/>
        <end position="53"/>
    </location>
</feature>
<evidence type="ECO:0000256" key="6">
    <source>
        <dbReference type="SAM" id="Phobius"/>
    </source>
</evidence>
<evidence type="ECO:0000259" key="7">
    <source>
        <dbReference type="Pfam" id="PF06271"/>
    </source>
</evidence>
<sequence length="127" mass="13968">MSTSYAGFWLRFGAVIIDWILMGLVNGVLRGMTGDEFLYSVLTLLTGWLYYALMESSAHQATLGKKVIGIRVTDLDGNRIGFGRATGRHFGKIISAILLLIGYIMAAFTEKKQALHDILAGTLVVKR</sequence>